<dbReference type="eggNOG" id="COG0762">
    <property type="taxonomic scope" value="Bacteria"/>
</dbReference>
<evidence type="ECO:0000313" key="4">
    <source>
        <dbReference type="Proteomes" id="UP000054363"/>
    </source>
</evidence>
<comment type="similarity">
    <text evidence="1">Belongs to the YggT family.</text>
</comment>
<proteinExistence type="inferred from homology"/>
<dbReference type="RefSeq" id="WP_034776581.1">
    <property type="nucleotide sequence ID" value="NZ_JPER01000006.1"/>
</dbReference>
<feature type="transmembrane region" description="Helical" evidence="2">
    <location>
        <begin position="156"/>
        <end position="177"/>
    </location>
</feature>
<name>A0A094ISU3_9GAMM</name>
<dbReference type="OrthoDB" id="9806665at2"/>
<keyword evidence="4" id="KW-1185">Reference proteome</keyword>
<dbReference type="GO" id="GO:0016020">
    <property type="term" value="C:membrane"/>
    <property type="evidence" value="ECO:0007669"/>
    <property type="project" value="InterPro"/>
</dbReference>
<feature type="transmembrane region" description="Helical" evidence="2">
    <location>
        <begin position="63"/>
        <end position="90"/>
    </location>
</feature>
<dbReference type="Pfam" id="PF02325">
    <property type="entry name" value="CCB3_YggT"/>
    <property type="match status" value="2"/>
</dbReference>
<dbReference type="EMBL" id="JPER01000006">
    <property type="protein sequence ID" value="KFZ30222.1"/>
    <property type="molecule type" value="Genomic_DNA"/>
</dbReference>
<sequence>MDLMTFLITIAFDLYLTVVILRIWLQVVRADFYNPLSQFVVKVTNPFVLPLRRLFPMAGNWDLATIVLALIVSIAKSMVLIAIAGIGIYWFESIVVGSFNVLHQFLELLFWVVIIRALLSWFSQGPGRNPMEVLLIQLTEPILNPIRRIIPPIGGLDLSVLVAIIGIQALQILLGMLRRAVLGF</sequence>
<dbReference type="Proteomes" id="UP000054363">
    <property type="component" value="Unassembled WGS sequence"/>
</dbReference>
<reference evidence="3 4" key="1">
    <citation type="submission" date="2014-06" db="EMBL/GenBank/DDBJ databases">
        <title>The draft genome sequence of Idiomarina salinarum ISL-52.</title>
        <authorList>
            <person name="Du J."/>
            <person name="Shao Z."/>
        </authorList>
    </citation>
    <scope>NUCLEOTIDE SEQUENCE [LARGE SCALE GENOMIC DNA]</scope>
    <source>
        <strain evidence="3 4">ISL-52</strain>
    </source>
</reference>
<dbReference type="PANTHER" id="PTHR33219:SF14">
    <property type="entry name" value="PROTEIN COFACTOR ASSEMBLY OF COMPLEX C SUBUNIT B CCB3, CHLOROPLASTIC-RELATED"/>
    <property type="match status" value="1"/>
</dbReference>
<keyword evidence="2" id="KW-0472">Membrane</keyword>
<dbReference type="PANTHER" id="PTHR33219">
    <property type="entry name" value="YLMG HOMOLOG PROTEIN 2, CHLOROPLASTIC"/>
    <property type="match status" value="1"/>
</dbReference>
<protein>
    <submittedName>
        <fullName evidence="3">Membrane protein</fullName>
    </submittedName>
</protein>
<evidence type="ECO:0000256" key="2">
    <source>
        <dbReference type="SAM" id="Phobius"/>
    </source>
</evidence>
<feature type="transmembrane region" description="Helical" evidence="2">
    <location>
        <begin position="102"/>
        <end position="122"/>
    </location>
</feature>
<comment type="caution">
    <text evidence="3">The sequence shown here is derived from an EMBL/GenBank/DDBJ whole genome shotgun (WGS) entry which is preliminary data.</text>
</comment>
<dbReference type="AlphaFoldDB" id="A0A094ISU3"/>
<evidence type="ECO:0000256" key="1">
    <source>
        <dbReference type="ARBA" id="ARBA00010894"/>
    </source>
</evidence>
<keyword evidence="2" id="KW-1133">Transmembrane helix</keyword>
<dbReference type="STRING" id="435908.IDSA_10710"/>
<organism evidence="3 4">
    <name type="scientific">Pseudidiomarina salinarum</name>
    <dbReference type="NCBI Taxonomy" id="435908"/>
    <lineage>
        <taxon>Bacteria</taxon>
        <taxon>Pseudomonadati</taxon>
        <taxon>Pseudomonadota</taxon>
        <taxon>Gammaproteobacteria</taxon>
        <taxon>Alteromonadales</taxon>
        <taxon>Idiomarinaceae</taxon>
        <taxon>Pseudidiomarina</taxon>
    </lineage>
</organism>
<keyword evidence="2" id="KW-0812">Transmembrane</keyword>
<dbReference type="InterPro" id="IPR003425">
    <property type="entry name" value="CCB3/YggT"/>
</dbReference>
<feature type="transmembrane region" description="Helical" evidence="2">
    <location>
        <begin position="6"/>
        <end position="25"/>
    </location>
</feature>
<evidence type="ECO:0000313" key="3">
    <source>
        <dbReference type="EMBL" id="KFZ30222.1"/>
    </source>
</evidence>
<accession>A0A094ISU3</accession>
<gene>
    <name evidence="3" type="ORF">IDSA_10710</name>
</gene>